<sequence>MALKRFLIGGKEGKLMLKNDLVSEARPHENEKENRGNKKSCKTPPRSEVQHKIYDHVMYCKKG</sequence>
<reference evidence="2 3" key="1">
    <citation type="submission" date="2015-04" db="EMBL/GenBank/DDBJ databases">
        <authorList>
            <person name="Syromyatnikov M.Y."/>
            <person name="Popov V.N."/>
        </authorList>
    </citation>
    <scope>NUCLEOTIDE SEQUENCE [LARGE SCALE GENOMIC DNA]</scope>
</reference>
<keyword evidence="3" id="KW-1185">Reference proteome</keyword>
<evidence type="ECO:0000313" key="3">
    <source>
        <dbReference type="Proteomes" id="UP000183832"/>
    </source>
</evidence>
<organism evidence="2 3">
    <name type="scientific">Clunio marinus</name>
    <dbReference type="NCBI Taxonomy" id="568069"/>
    <lineage>
        <taxon>Eukaryota</taxon>
        <taxon>Metazoa</taxon>
        <taxon>Ecdysozoa</taxon>
        <taxon>Arthropoda</taxon>
        <taxon>Hexapoda</taxon>
        <taxon>Insecta</taxon>
        <taxon>Pterygota</taxon>
        <taxon>Neoptera</taxon>
        <taxon>Endopterygota</taxon>
        <taxon>Diptera</taxon>
        <taxon>Nematocera</taxon>
        <taxon>Chironomoidea</taxon>
        <taxon>Chironomidae</taxon>
        <taxon>Clunio</taxon>
    </lineage>
</organism>
<feature type="region of interest" description="Disordered" evidence="1">
    <location>
        <begin position="20"/>
        <end position="48"/>
    </location>
</feature>
<dbReference type="Proteomes" id="UP000183832">
    <property type="component" value="Unassembled WGS sequence"/>
</dbReference>
<evidence type="ECO:0000256" key="1">
    <source>
        <dbReference type="SAM" id="MobiDB-lite"/>
    </source>
</evidence>
<gene>
    <name evidence="2" type="ORF">CLUMA_CG000655</name>
</gene>
<evidence type="ECO:0000313" key="2">
    <source>
        <dbReference type="EMBL" id="CRK86826.1"/>
    </source>
</evidence>
<protein>
    <submittedName>
        <fullName evidence="2">CLUMA_CG000655, isoform A</fullName>
    </submittedName>
</protein>
<feature type="compositionally biased region" description="Basic and acidic residues" evidence="1">
    <location>
        <begin position="20"/>
        <end position="36"/>
    </location>
</feature>
<dbReference type="EMBL" id="CVRI01000002">
    <property type="protein sequence ID" value="CRK86826.1"/>
    <property type="molecule type" value="Genomic_DNA"/>
</dbReference>
<accession>A0A1J1HGZ7</accession>
<proteinExistence type="predicted"/>
<name>A0A1J1HGZ7_9DIPT</name>
<dbReference type="AlphaFoldDB" id="A0A1J1HGZ7"/>